<organism evidence="1 2">
    <name type="scientific">Halarchaeum acidiphilum MH1-52-1</name>
    <dbReference type="NCBI Taxonomy" id="1261545"/>
    <lineage>
        <taxon>Archaea</taxon>
        <taxon>Methanobacteriati</taxon>
        <taxon>Methanobacteriota</taxon>
        <taxon>Stenosarchaea group</taxon>
        <taxon>Halobacteria</taxon>
        <taxon>Halobacteriales</taxon>
        <taxon>Halobacteriaceae</taxon>
    </lineage>
</organism>
<proteinExistence type="predicted"/>
<sequence length="41" mass="4787">MRTRFAPRFTSDNAVRGFSYAREERIARSVMSHSEKTAVMH</sequence>
<evidence type="ECO:0000313" key="1">
    <source>
        <dbReference type="EMBL" id="GAD53748.1"/>
    </source>
</evidence>
<name>U3AG26_9EURY</name>
<accession>U3AG26</accession>
<keyword evidence="2" id="KW-1185">Reference proteome</keyword>
<reference evidence="1 2" key="1">
    <citation type="submission" date="2013-09" db="EMBL/GenBank/DDBJ databases">
        <title>Whole genome sequencing of Halarchaeum acidiphilum strain MH1-52-1.</title>
        <authorList>
            <person name="Shimane Y."/>
            <person name="Minegishi H."/>
            <person name="Nishi S."/>
            <person name="Echigo A."/>
            <person name="Shuto A."/>
            <person name="Konishi M."/>
            <person name="Ito T."/>
            <person name="Ohkuma M."/>
            <person name="Ohta Y."/>
            <person name="Nagano Y."/>
            <person name="Tsubouchi T."/>
            <person name="Mori K."/>
            <person name="Usui K."/>
            <person name="Kamekura M."/>
            <person name="Usami R."/>
            <person name="Takaki Y."/>
            <person name="Hatada Y."/>
        </authorList>
    </citation>
    <scope>NUCLEOTIDE SEQUENCE [LARGE SCALE GENOMIC DNA]</scope>
    <source>
        <strain evidence="1 2">JCM 16109</strain>
    </source>
</reference>
<gene>
    <name evidence="1" type="ORF">MBEHAL_2508</name>
</gene>
<dbReference type="AlphaFoldDB" id="U3AG26"/>
<comment type="caution">
    <text evidence="1">The sequence shown here is derived from an EMBL/GenBank/DDBJ whole genome shotgun (WGS) entry which is preliminary data.</text>
</comment>
<evidence type="ECO:0000313" key="2">
    <source>
        <dbReference type="Proteomes" id="UP000016986"/>
    </source>
</evidence>
<dbReference type="EMBL" id="BATA01000095">
    <property type="protein sequence ID" value="GAD53748.1"/>
    <property type="molecule type" value="Genomic_DNA"/>
</dbReference>
<protein>
    <submittedName>
        <fullName evidence="1">Uncharacterized protein</fullName>
    </submittedName>
</protein>
<dbReference type="Proteomes" id="UP000016986">
    <property type="component" value="Unassembled WGS sequence"/>
</dbReference>